<dbReference type="GO" id="GO:0005829">
    <property type="term" value="C:cytosol"/>
    <property type="evidence" value="ECO:0007669"/>
    <property type="project" value="TreeGrafter"/>
</dbReference>
<dbReference type="STRING" id="364032.SAMN05443662_0290"/>
<dbReference type="NCBIfam" id="NF038390">
    <property type="entry name" value="Nsidase_PpnN"/>
    <property type="match status" value="1"/>
</dbReference>
<feature type="domain" description="Pyrimidine/purine nucleotide 5'-monophosphate nucleosidase C-terminal" evidence="4">
    <location>
        <begin position="335"/>
        <end position="454"/>
    </location>
</feature>
<evidence type="ECO:0000256" key="1">
    <source>
        <dbReference type="ARBA" id="ARBA00000274"/>
    </source>
</evidence>
<dbReference type="AlphaFoldDB" id="A0A1N6DMU3"/>
<dbReference type="Gene3D" id="3.30.1850.10">
    <property type="entry name" value="MoCo carrier protein-like"/>
    <property type="match status" value="1"/>
</dbReference>
<evidence type="ECO:0000256" key="2">
    <source>
        <dbReference type="ARBA" id="ARBA00011985"/>
    </source>
</evidence>
<accession>A0A1N6DMU3</accession>
<dbReference type="InterPro" id="IPR031100">
    <property type="entry name" value="LOG_fam"/>
</dbReference>
<dbReference type="InterPro" id="IPR052341">
    <property type="entry name" value="LOG_family_nucleotidases"/>
</dbReference>
<gene>
    <name evidence="6" type="ORF">SAMN05443662_0290</name>
</gene>
<name>A0A1N6DMU3_9GAMM</name>
<dbReference type="Pfam" id="PF14793">
    <property type="entry name" value="DUF4478"/>
    <property type="match status" value="1"/>
</dbReference>
<sequence length="456" mass="50995">MTHSIDKLIIRPEGTLEILSLQEAEQLSTTSDNGLHELVRQCALAVLSTGAETDETLELLDAHRDFDIEVTVRGRGVQIILTNPPQTALVDGDLMAGIKHHLFAVLRDLVYTRNDILLSKRFDLSSSEGITNAVFHILRNARMLIPNRLPNITVCWGGHSISREEYEYSKYTGYELGLRGLDVCTGCGPGVMKGPMKGAGVGHHKQRISDGRFIGLTEPGIIAAEPPNPVVTELCILPDIEKRLEAFLRLGHGIIIFPGGVGTLEEILYLISILQHPDNRHIALPVILTGPASAEDWFEEVFRFLDTTLGLHGRAHLNYIPDNPIEVAREMRLAMETVRQDRRNSSDAYYFNWRLHIEPELQRPFEPTHENMAALKLSRDLPTHLLAAELRKAFSGIVAGNVKAPWMQEIRKKGPYQIKGDPAILKALDRLLRHIIKSGRMKIGGEYTPCYEIVSE</sequence>
<dbReference type="EMBL" id="FSRE01000001">
    <property type="protein sequence ID" value="SIN72129.1"/>
    <property type="molecule type" value="Genomic_DNA"/>
</dbReference>
<evidence type="ECO:0000259" key="4">
    <source>
        <dbReference type="Pfam" id="PF11892"/>
    </source>
</evidence>
<dbReference type="Pfam" id="PF03641">
    <property type="entry name" value="Lysine_decarbox"/>
    <property type="match status" value="1"/>
</dbReference>
<dbReference type="RefSeq" id="WP_074200618.1">
    <property type="nucleotide sequence ID" value="NZ_FSRE01000001.1"/>
</dbReference>
<evidence type="ECO:0000313" key="7">
    <source>
        <dbReference type="Proteomes" id="UP000198461"/>
    </source>
</evidence>
<dbReference type="SUPFAM" id="SSF102405">
    <property type="entry name" value="MCP/YpsA-like"/>
    <property type="match status" value="1"/>
</dbReference>
<protein>
    <recommendedName>
        <fullName evidence="3">AMP nucleosidase</fullName>
        <ecNumber evidence="2">3.2.2.4</ecNumber>
    </recommendedName>
    <alternativeName>
        <fullName evidence="3">AMP nucleosidase</fullName>
    </alternativeName>
</protein>
<dbReference type="EC" id="3.2.2.4" evidence="2"/>
<dbReference type="PANTHER" id="PTHR43393:SF1">
    <property type="entry name" value="PYRIMIDINE_PURINE NUCLEOTIDE 5'-MONOPHOSPHATE NUCLEOSIDASE"/>
    <property type="match status" value="1"/>
</dbReference>
<dbReference type="Proteomes" id="UP000198461">
    <property type="component" value="Unassembled WGS sequence"/>
</dbReference>
<evidence type="ECO:0000259" key="5">
    <source>
        <dbReference type="Pfam" id="PF14793"/>
    </source>
</evidence>
<dbReference type="Gene3D" id="3.40.50.450">
    <property type="match status" value="1"/>
</dbReference>
<evidence type="ECO:0000256" key="3">
    <source>
        <dbReference type="ARBA" id="ARBA00031983"/>
    </source>
</evidence>
<dbReference type="OrthoDB" id="9801098at2"/>
<dbReference type="Pfam" id="PF11892">
    <property type="entry name" value="PpnN_C"/>
    <property type="match status" value="1"/>
</dbReference>
<comment type="catalytic activity">
    <reaction evidence="1">
        <text>AMP + H2O = D-ribose 5-phosphate + adenine</text>
        <dbReference type="Rhea" id="RHEA:20129"/>
        <dbReference type="ChEBI" id="CHEBI:15377"/>
        <dbReference type="ChEBI" id="CHEBI:16708"/>
        <dbReference type="ChEBI" id="CHEBI:78346"/>
        <dbReference type="ChEBI" id="CHEBI:456215"/>
        <dbReference type="EC" id="3.2.2.4"/>
    </reaction>
</comment>
<organism evidence="6 7">
    <name type="scientific">Sulfurivirga caldicuralii</name>
    <dbReference type="NCBI Taxonomy" id="364032"/>
    <lineage>
        <taxon>Bacteria</taxon>
        <taxon>Pseudomonadati</taxon>
        <taxon>Pseudomonadota</taxon>
        <taxon>Gammaproteobacteria</taxon>
        <taxon>Thiotrichales</taxon>
        <taxon>Piscirickettsiaceae</taxon>
        <taxon>Sulfurivirga</taxon>
    </lineage>
</organism>
<reference evidence="6 7" key="1">
    <citation type="submission" date="2016-11" db="EMBL/GenBank/DDBJ databases">
        <authorList>
            <person name="Jaros S."/>
            <person name="Januszkiewicz K."/>
            <person name="Wedrychowicz H."/>
        </authorList>
    </citation>
    <scope>NUCLEOTIDE SEQUENCE [LARGE SCALE GENOMIC DNA]</scope>
    <source>
        <strain evidence="6 7">DSM 17737</strain>
    </source>
</reference>
<dbReference type="InterPro" id="IPR021826">
    <property type="entry name" value="PpnN_C"/>
</dbReference>
<evidence type="ECO:0000313" key="6">
    <source>
        <dbReference type="EMBL" id="SIN72129.1"/>
    </source>
</evidence>
<dbReference type="InterPro" id="IPR037153">
    <property type="entry name" value="PpnN-like_sf"/>
</dbReference>
<dbReference type="GO" id="GO:0008714">
    <property type="term" value="F:AMP nucleosidase activity"/>
    <property type="evidence" value="ECO:0007669"/>
    <property type="project" value="UniProtKB-EC"/>
</dbReference>
<proteinExistence type="predicted"/>
<keyword evidence="7" id="KW-1185">Reference proteome</keyword>
<dbReference type="InterPro" id="IPR027820">
    <property type="entry name" value="PpnN_N"/>
</dbReference>
<dbReference type="InterPro" id="IPR049788">
    <property type="entry name" value="PpnN"/>
</dbReference>
<feature type="domain" description="Pyrimidine/purine nucleotide 5'-monophosphate nucleosidase N-terminal" evidence="5">
    <location>
        <begin position="10"/>
        <end position="115"/>
    </location>
</feature>
<dbReference type="PANTHER" id="PTHR43393">
    <property type="entry name" value="CYTOKININ RIBOSIDE 5'-MONOPHOSPHATE PHOSPHORIBOHYDROLASE"/>
    <property type="match status" value="1"/>
</dbReference>